<dbReference type="GO" id="GO:0008932">
    <property type="term" value="F:lytic endotransglycosylase activity"/>
    <property type="evidence" value="ECO:0007669"/>
    <property type="project" value="TreeGrafter"/>
</dbReference>
<dbReference type="EMBL" id="FWDO01000005">
    <property type="protein sequence ID" value="SLM18845.1"/>
    <property type="molecule type" value="Genomic_DNA"/>
</dbReference>
<feature type="region of interest" description="Disordered" evidence="1">
    <location>
        <begin position="41"/>
        <end position="110"/>
    </location>
</feature>
<protein>
    <submittedName>
        <fullName evidence="4">Lytic transglycosylase catalytic (Modular protein)</fullName>
    </submittedName>
</protein>
<organism evidence="4">
    <name type="scientific">uncultured spirochete</name>
    <dbReference type="NCBI Taxonomy" id="156406"/>
    <lineage>
        <taxon>Bacteria</taxon>
        <taxon>Pseudomonadati</taxon>
        <taxon>Spirochaetota</taxon>
        <taxon>Spirochaetia</taxon>
        <taxon>Spirochaetales</taxon>
        <taxon>environmental samples</taxon>
    </lineage>
</organism>
<keyword evidence="2" id="KW-0732">Signal</keyword>
<dbReference type="AlphaFoldDB" id="A0A3P3XRC5"/>
<feature type="chain" id="PRO_5017938697" evidence="2">
    <location>
        <begin position="23"/>
        <end position="506"/>
    </location>
</feature>
<name>A0A3P3XRC5_9SPIR</name>
<feature type="signal peptide" evidence="2">
    <location>
        <begin position="1"/>
        <end position="22"/>
    </location>
</feature>
<dbReference type="Gene3D" id="3.10.350.10">
    <property type="entry name" value="LysM domain"/>
    <property type="match status" value="2"/>
</dbReference>
<proteinExistence type="predicted"/>
<dbReference type="Gene3D" id="1.10.530.10">
    <property type="match status" value="1"/>
</dbReference>
<dbReference type="CDD" id="cd16894">
    <property type="entry name" value="MltD-like"/>
    <property type="match status" value="1"/>
</dbReference>
<dbReference type="SMART" id="SM00257">
    <property type="entry name" value="LysM"/>
    <property type="match status" value="2"/>
</dbReference>
<accession>A0A3P3XRC5</accession>
<evidence type="ECO:0000256" key="2">
    <source>
        <dbReference type="SAM" id="SignalP"/>
    </source>
</evidence>
<reference evidence="4" key="1">
    <citation type="submission" date="2017-02" db="EMBL/GenBank/DDBJ databases">
        <authorList>
            <person name="Regsiter A."/>
            <person name="William W."/>
        </authorList>
    </citation>
    <scope>NUCLEOTIDE SEQUENCE</scope>
    <source>
        <strain evidence="4">BdmA 4</strain>
    </source>
</reference>
<evidence type="ECO:0000259" key="3">
    <source>
        <dbReference type="PROSITE" id="PS51782"/>
    </source>
</evidence>
<feature type="compositionally biased region" description="Low complexity" evidence="1">
    <location>
        <begin position="41"/>
        <end position="55"/>
    </location>
</feature>
<evidence type="ECO:0000256" key="1">
    <source>
        <dbReference type="SAM" id="MobiDB-lite"/>
    </source>
</evidence>
<dbReference type="PANTHER" id="PTHR33734:SF22">
    <property type="entry name" value="MEMBRANE-BOUND LYTIC MUREIN TRANSGLYCOSYLASE D"/>
    <property type="match status" value="1"/>
</dbReference>
<dbReference type="Pfam" id="PF01464">
    <property type="entry name" value="SLT"/>
    <property type="match status" value="1"/>
</dbReference>
<feature type="domain" description="LysM" evidence="3">
    <location>
        <begin position="391"/>
        <end position="435"/>
    </location>
</feature>
<feature type="compositionally biased region" description="Low complexity" evidence="1">
    <location>
        <begin position="76"/>
        <end position="100"/>
    </location>
</feature>
<feature type="compositionally biased region" description="Polar residues" evidence="1">
    <location>
        <begin position="64"/>
        <end position="73"/>
    </location>
</feature>
<feature type="domain" description="LysM" evidence="3">
    <location>
        <begin position="458"/>
        <end position="502"/>
    </location>
</feature>
<dbReference type="InterPro" id="IPR018392">
    <property type="entry name" value="LysM"/>
</dbReference>
<dbReference type="SUPFAM" id="SSF54106">
    <property type="entry name" value="LysM domain"/>
    <property type="match status" value="2"/>
</dbReference>
<sequence length="506" mass="54882">MTKIRYIGILVSLCIAVSFASAKGVEGATSLPAVSSDVLGSSASSEMSAGGSPAAIPAPLPQSVPETQPTTVSPDAAAEIASLESPSSESPEEPQAAPLEENGEEPDLSQLQPEELTIEEQAKNLQYDIPMPWSHELFEKYRQYYLSDKGRKILLSTMEKAAPFMDYIQSKVTEYGVPQELAYLPVIESAFSPFAVSRSGATGIWQFMRNSIGGYGMTITEWVDDRRDFMKSTDAALNKLIDNYNDLKDWPLAIAAYNAGLGALRRAVDAAGGDTDFWNIYDKGLVSRQALDYVPKFLAVASILRYPELYGLELPSSHIRWEAIPLDRQVDIKLLAAKAEIPLDTLKLGNAELHYTITPPENAHLLKIPADKSEEVKAILSDPNAPLVRYEIYKVKEGDTLTAISKRYGISISMIAKVNAGLNPDRLKIGQKLMIPLSLQPLQPSSGSAGGAGGARTAIHTIQKGDTLYGLARRYGTTAQKLANLNGIYLDSVLRIGQKLKVPAAP</sequence>
<evidence type="ECO:0000313" key="4">
    <source>
        <dbReference type="EMBL" id="SLM18845.1"/>
    </source>
</evidence>
<dbReference type="Pfam" id="PF01476">
    <property type="entry name" value="LysM"/>
    <property type="match status" value="2"/>
</dbReference>
<dbReference type="PANTHER" id="PTHR33734">
    <property type="entry name" value="LYSM DOMAIN-CONTAINING GPI-ANCHORED PROTEIN 2"/>
    <property type="match status" value="1"/>
</dbReference>
<dbReference type="SUPFAM" id="SSF53955">
    <property type="entry name" value="Lysozyme-like"/>
    <property type="match status" value="1"/>
</dbReference>
<dbReference type="CDD" id="cd00118">
    <property type="entry name" value="LysM"/>
    <property type="match status" value="2"/>
</dbReference>
<gene>
    <name evidence="4" type="ORF">SPIRO4BDMA_50360</name>
</gene>
<dbReference type="PROSITE" id="PS51782">
    <property type="entry name" value="LYSM"/>
    <property type="match status" value="2"/>
</dbReference>
<dbReference type="InterPro" id="IPR008258">
    <property type="entry name" value="Transglycosylase_SLT_dom_1"/>
</dbReference>
<dbReference type="InterPro" id="IPR036779">
    <property type="entry name" value="LysM_dom_sf"/>
</dbReference>
<dbReference type="InterPro" id="IPR023346">
    <property type="entry name" value="Lysozyme-like_dom_sf"/>
</dbReference>